<dbReference type="AlphaFoldDB" id="A0A1G2BF83"/>
<comment type="caution">
    <text evidence="1">The sequence shown here is derived from an EMBL/GenBank/DDBJ whole genome shotgun (WGS) entry which is preliminary data.</text>
</comment>
<gene>
    <name evidence="1" type="ORF">A2319_00095</name>
</gene>
<accession>A0A1G2BF83</accession>
<dbReference type="EMBL" id="MHKI01000014">
    <property type="protein sequence ID" value="OGY86930.1"/>
    <property type="molecule type" value="Genomic_DNA"/>
</dbReference>
<sequence length="78" mass="8763">MKKNNATIKCLNCGGQHLKFGELPIHNSRPLHFACAKNEDKFFQVIPTFTLQGVLCVDCGFVSLSADPEEIRERLKKS</sequence>
<evidence type="ECO:0000313" key="2">
    <source>
        <dbReference type="Proteomes" id="UP000176420"/>
    </source>
</evidence>
<organism evidence="1 2">
    <name type="scientific">Candidatus Kerfeldbacteria bacterium RIFOXYB2_FULL_38_14</name>
    <dbReference type="NCBI Taxonomy" id="1798547"/>
    <lineage>
        <taxon>Bacteria</taxon>
        <taxon>Candidatus Kerfeldiibacteriota</taxon>
    </lineage>
</organism>
<proteinExistence type="predicted"/>
<dbReference type="Proteomes" id="UP000176420">
    <property type="component" value="Unassembled WGS sequence"/>
</dbReference>
<evidence type="ECO:0000313" key="1">
    <source>
        <dbReference type="EMBL" id="OGY86930.1"/>
    </source>
</evidence>
<reference evidence="1 2" key="1">
    <citation type="journal article" date="2016" name="Nat. Commun.">
        <title>Thousands of microbial genomes shed light on interconnected biogeochemical processes in an aquifer system.</title>
        <authorList>
            <person name="Anantharaman K."/>
            <person name="Brown C.T."/>
            <person name="Hug L.A."/>
            <person name="Sharon I."/>
            <person name="Castelle C.J."/>
            <person name="Probst A.J."/>
            <person name="Thomas B.C."/>
            <person name="Singh A."/>
            <person name="Wilkins M.J."/>
            <person name="Karaoz U."/>
            <person name="Brodie E.L."/>
            <person name="Williams K.H."/>
            <person name="Hubbard S.S."/>
            <person name="Banfield J.F."/>
        </authorList>
    </citation>
    <scope>NUCLEOTIDE SEQUENCE [LARGE SCALE GENOMIC DNA]</scope>
</reference>
<name>A0A1G2BF83_9BACT</name>
<protein>
    <submittedName>
        <fullName evidence="1">Uncharacterized protein</fullName>
    </submittedName>
</protein>